<proteinExistence type="inferred from homology"/>
<reference evidence="10 11" key="1">
    <citation type="submission" date="2023-02" db="EMBL/GenBank/DDBJ databases">
        <title>Devosia algicola sp. nov., isolated from the phycosphere of marine algae.</title>
        <authorList>
            <person name="Kim J.M."/>
            <person name="Lee J.K."/>
            <person name="Choi B.J."/>
            <person name="Bayburt H."/>
            <person name="Jeon C.O."/>
        </authorList>
    </citation>
    <scope>NUCLEOTIDE SEQUENCE [LARGE SCALE GENOMIC DNA]</scope>
    <source>
        <strain evidence="10 11">G20-9</strain>
    </source>
</reference>
<keyword evidence="10" id="KW-0966">Cell projection</keyword>
<keyword evidence="5 8" id="KW-1133">Transmembrane helix</keyword>
<evidence type="ECO:0000256" key="5">
    <source>
        <dbReference type="ARBA" id="ARBA00022989"/>
    </source>
</evidence>
<evidence type="ECO:0000256" key="4">
    <source>
        <dbReference type="ARBA" id="ARBA00022692"/>
    </source>
</evidence>
<keyword evidence="11" id="KW-1185">Reference proteome</keyword>
<evidence type="ECO:0000313" key="11">
    <source>
        <dbReference type="Proteomes" id="UP001220530"/>
    </source>
</evidence>
<dbReference type="InterPro" id="IPR050330">
    <property type="entry name" value="Bact_OuterMem_StrucFunc"/>
</dbReference>
<keyword evidence="6 7" id="KW-0472">Membrane</keyword>
<dbReference type="Pfam" id="PF00691">
    <property type="entry name" value="OmpA"/>
    <property type="match status" value="1"/>
</dbReference>
<comment type="similarity">
    <text evidence="2">Belongs to the MotB family.</text>
</comment>
<accession>A0ABY7YN67</accession>
<dbReference type="InterPro" id="IPR006665">
    <property type="entry name" value="OmpA-like"/>
</dbReference>
<evidence type="ECO:0000256" key="2">
    <source>
        <dbReference type="ARBA" id="ARBA00008914"/>
    </source>
</evidence>
<dbReference type="RefSeq" id="WP_282219010.1">
    <property type="nucleotide sequence ID" value="NZ_CP118246.1"/>
</dbReference>
<dbReference type="PANTHER" id="PTHR30329:SF21">
    <property type="entry name" value="LIPOPROTEIN YIAD-RELATED"/>
    <property type="match status" value="1"/>
</dbReference>
<keyword evidence="3" id="KW-1003">Cell membrane</keyword>
<organism evidence="10 11">
    <name type="scientific">Devosia algicola</name>
    <dbReference type="NCBI Taxonomy" id="3026418"/>
    <lineage>
        <taxon>Bacteria</taxon>
        <taxon>Pseudomonadati</taxon>
        <taxon>Pseudomonadota</taxon>
        <taxon>Alphaproteobacteria</taxon>
        <taxon>Hyphomicrobiales</taxon>
        <taxon>Devosiaceae</taxon>
        <taxon>Devosia</taxon>
    </lineage>
</organism>
<dbReference type="InterPro" id="IPR036737">
    <property type="entry name" value="OmpA-like_sf"/>
</dbReference>
<evidence type="ECO:0000256" key="6">
    <source>
        <dbReference type="ARBA" id="ARBA00023136"/>
    </source>
</evidence>
<comment type="subcellular location">
    <subcellularLocation>
        <location evidence="1">Cell membrane</location>
        <topology evidence="1">Single-pass membrane protein</topology>
    </subcellularLocation>
</comment>
<dbReference type="Proteomes" id="UP001220530">
    <property type="component" value="Chromosome"/>
</dbReference>
<name>A0ABY7YN67_9HYPH</name>
<keyword evidence="4 8" id="KW-0812">Transmembrane</keyword>
<feature type="domain" description="OmpA-like" evidence="9">
    <location>
        <begin position="156"/>
        <end position="275"/>
    </location>
</feature>
<keyword evidence="10" id="KW-0969">Cilium</keyword>
<dbReference type="InterPro" id="IPR025713">
    <property type="entry name" value="MotB-like_N_dom"/>
</dbReference>
<dbReference type="PROSITE" id="PS51123">
    <property type="entry name" value="OMPA_2"/>
    <property type="match status" value="1"/>
</dbReference>
<dbReference type="SUPFAM" id="SSF103088">
    <property type="entry name" value="OmpA-like"/>
    <property type="match status" value="1"/>
</dbReference>
<evidence type="ECO:0000256" key="8">
    <source>
        <dbReference type="SAM" id="Phobius"/>
    </source>
</evidence>
<evidence type="ECO:0000256" key="7">
    <source>
        <dbReference type="PROSITE-ProRule" id="PRU00473"/>
    </source>
</evidence>
<evidence type="ECO:0000313" key="10">
    <source>
        <dbReference type="EMBL" id="WDR02608.1"/>
    </source>
</evidence>
<sequence>MAMRKKAGGGAPEWMVTFGDLMSILVCFFVLLISFSIQDTKKLQVVAGSMREAFGSSDNRRLSGVIEQSGNPAREYVKDASEDLIDMEKVSISSTKSDKNRMQGVEANTFEVEKNNIDTKQRFSLAAASIRQAWQSMPELTTIADNLIVEETPEGLDIVIADQRGSRMFPEGGKYPVEKARAAIAAIAPILSQLGSQVSISGHTAAGSLYLNDRYGPWELSSDRANTVRAIMGEFGLPARQIQGVIGRADSEPFFTNDPYLAANERVKISVLHNEPPVPAELSP</sequence>
<feature type="transmembrane region" description="Helical" evidence="8">
    <location>
        <begin position="14"/>
        <end position="35"/>
    </location>
</feature>
<gene>
    <name evidence="10" type="ORF">PSQ19_18840</name>
</gene>
<dbReference type="PANTHER" id="PTHR30329">
    <property type="entry name" value="STATOR ELEMENT OF FLAGELLAR MOTOR COMPLEX"/>
    <property type="match status" value="1"/>
</dbReference>
<evidence type="ECO:0000259" key="9">
    <source>
        <dbReference type="PROSITE" id="PS51123"/>
    </source>
</evidence>
<evidence type="ECO:0000256" key="3">
    <source>
        <dbReference type="ARBA" id="ARBA00022475"/>
    </source>
</evidence>
<dbReference type="EMBL" id="CP118246">
    <property type="protein sequence ID" value="WDR02608.1"/>
    <property type="molecule type" value="Genomic_DNA"/>
</dbReference>
<keyword evidence="10" id="KW-0282">Flagellum</keyword>
<protein>
    <submittedName>
        <fullName evidence="10">Flagellar motor protein MotB</fullName>
    </submittedName>
</protein>
<dbReference type="Gene3D" id="3.30.1330.60">
    <property type="entry name" value="OmpA-like domain"/>
    <property type="match status" value="1"/>
</dbReference>
<evidence type="ECO:0000256" key="1">
    <source>
        <dbReference type="ARBA" id="ARBA00004162"/>
    </source>
</evidence>
<dbReference type="Pfam" id="PF13677">
    <property type="entry name" value="MotB_plug"/>
    <property type="match status" value="1"/>
</dbReference>